<accession>A0A6M0R6K8</accession>
<keyword evidence="3" id="KW-1185">Reference proteome</keyword>
<keyword evidence="1" id="KW-0472">Membrane</keyword>
<keyword evidence="1" id="KW-0812">Transmembrane</keyword>
<dbReference type="RefSeq" id="WP_163248201.1">
    <property type="nucleotide sequence ID" value="NZ_SXDP01000001.1"/>
</dbReference>
<gene>
    <name evidence="2" type="ORF">FDF74_01110</name>
</gene>
<evidence type="ECO:0000313" key="3">
    <source>
        <dbReference type="Proteomes" id="UP000473885"/>
    </source>
</evidence>
<name>A0A6M0R6K8_9CLOT</name>
<feature type="transmembrane region" description="Helical" evidence="1">
    <location>
        <begin position="293"/>
        <end position="313"/>
    </location>
</feature>
<sequence>MKILCKDPLFYKEWKVGKWMAILMTCSLFFCKTRSLISSLNRDKYLLKTDPEFIFNKYWFNVQLMRSYGSCAMLILVLVLLFSILLFKGEKQDSTYSLMASMPFKRKDIIVTKFKVGVLSIFIPYFINFIITTIFYFSNTQYIFTTYYDVPAWFLINFLFTIFFFSFIVLIHTMIGQYFVATITAPIILIVPYGLACYLLDVIRMQLNISFNNPNYVKINNIINHMNVYSVPEADYTWLGGNRSIFVYSNYGKKVIILVALITAVFILAVTIYNKVKLENINSILIFKSLEPIFKWGVAICFGVLISTINSNAIQYEQSTKSSLLIIYILLFIGTLIGYFITNKILKVYNK</sequence>
<feature type="transmembrane region" description="Helical" evidence="1">
    <location>
        <begin position="150"/>
        <end position="171"/>
    </location>
</feature>
<reference evidence="2 3" key="1">
    <citation type="submission" date="2019-04" db="EMBL/GenBank/DDBJ databases">
        <title>Genome sequencing of Clostridium botulinum Groups I-IV and Clostridium butyricum.</title>
        <authorList>
            <person name="Brunt J."/>
            <person name="Van Vliet A.H.M."/>
            <person name="Stringer S.C."/>
            <person name="Carter A.T."/>
            <person name="Peck M.W."/>
        </authorList>
    </citation>
    <scope>NUCLEOTIDE SEQUENCE [LARGE SCALE GENOMIC DNA]</scope>
    <source>
        <strain evidence="2 3">IFR 18/094</strain>
    </source>
</reference>
<dbReference type="PANTHER" id="PTHR37305">
    <property type="entry name" value="INTEGRAL MEMBRANE PROTEIN-RELATED"/>
    <property type="match status" value="1"/>
</dbReference>
<evidence type="ECO:0000313" key="2">
    <source>
        <dbReference type="EMBL" id="NEZ45805.1"/>
    </source>
</evidence>
<feature type="transmembrane region" description="Helical" evidence="1">
    <location>
        <begin position="67"/>
        <end position="87"/>
    </location>
</feature>
<dbReference type="Pfam" id="PF12679">
    <property type="entry name" value="ABC2_membrane_2"/>
    <property type="match status" value="1"/>
</dbReference>
<feature type="transmembrane region" description="Helical" evidence="1">
    <location>
        <begin position="255"/>
        <end position="273"/>
    </location>
</feature>
<feature type="transmembrane region" description="Helical" evidence="1">
    <location>
        <begin position="116"/>
        <end position="138"/>
    </location>
</feature>
<organism evidence="2 3">
    <name type="scientific">Clostridium niameyense</name>
    <dbReference type="NCBI Taxonomy" id="1622073"/>
    <lineage>
        <taxon>Bacteria</taxon>
        <taxon>Bacillati</taxon>
        <taxon>Bacillota</taxon>
        <taxon>Clostridia</taxon>
        <taxon>Eubacteriales</taxon>
        <taxon>Clostridiaceae</taxon>
        <taxon>Clostridium</taxon>
    </lineage>
</organism>
<keyword evidence="1" id="KW-1133">Transmembrane helix</keyword>
<feature type="transmembrane region" description="Helical" evidence="1">
    <location>
        <begin position="325"/>
        <end position="342"/>
    </location>
</feature>
<dbReference type="AlphaFoldDB" id="A0A6M0R6K8"/>
<dbReference type="Proteomes" id="UP000473885">
    <property type="component" value="Unassembled WGS sequence"/>
</dbReference>
<dbReference type="GO" id="GO:0005886">
    <property type="term" value="C:plasma membrane"/>
    <property type="evidence" value="ECO:0007669"/>
    <property type="project" value="UniProtKB-SubCell"/>
</dbReference>
<dbReference type="EMBL" id="SXDP01000001">
    <property type="protein sequence ID" value="NEZ45805.1"/>
    <property type="molecule type" value="Genomic_DNA"/>
</dbReference>
<comment type="caution">
    <text evidence="2">The sequence shown here is derived from an EMBL/GenBank/DDBJ whole genome shotgun (WGS) entry which is preliminary data.</text>
</comment>
<proteinExistence type="predicted"/>
<protein>
    <submittedName>
        <fullName evidence="2">ABC transporter permease</fullName>
    </submittedName>
</protein>
<dbReference type="GO" id="GO:0140359">
    <property type="term" value="F:ABC-type transporter activity"/>
    <property type="evidence" value="ECO:0007669"/>
    <property type="project" value="InterPro"/>
</dbReference>
<feature type="transmembrane region" description="Helical" evidence="1">
    <location>
        <begin position="178"/>
        <end position="203"/>
    </location>
</feature>
<evidence type="ECO:0000256" key="1">
    <source>
        <dbReference type="SAM" id="Phobius"/>
    </source>
</evidence>
<dbReference type="PANTHER" id="PTHR37305:SF1">
    <property type="entry name" value="MEMBRANE PROTEIN"/>
    <property type="match status" value="1"/>
</dbReference>